<evidence type="ECO:0000313" key="3">
    <source>
        <dbReference type="Proteomes" id="UP000094598"/>
    </source>
</evidence>
<keyword evidence="4" id="KW-1185">Reference proteome</keyword>
<dbReference type="EMBL" id="VCDX01000001">
    <property type="protein sequence ID" value="TYL15696.1"/>
    <property type="molecule type" value="Genomic_DNA"/>
</dbReference>
<evidence type="ECO:0000313" key="2">
    <source>
        <dbReference type="EMBL" id="TYL15696.1"/>
    </source>
</evidence>
<evidence type="ECO:0000313" key="1">
    <source>
        <dbReference type="EMBL" id="AOQ24766.1"/>
    </source>
</evidence>
<protein>
    <submittedName>
        <fullName evidence="1">Uncharacterized protein</fullName>
    </submittedName>
</protein>
<reference evidence="2 4" key="2">
    <citation type="submission" date="2019-05" db="EMBL/GenBank/DDBJ databases">
        <title>Genome sequence of Moorella thermoacetica ATCC 33924.</title>
        <authorList>
            <person name="Poehlein A."/>
            <person name="Bengelsdorf F.R."/>
            <person name="Duerre P."/>
            <person name="Daniel R."/>
        </authorList>
    </citation>
    <scope>NUCLEOTIDE SEQUENCE [LARGE SCALE GENOMIC DNA]</scope>
    <source>
        <strain evidence="2 4">ATCC 33924</strain>
    </source>
</reference>
<name>A0AAC9MVL1_NEOTH</name>
<reference evidence="1 3" key="1">
    <citation type="submission" date="2016-08" db="EMBL/GenBank/DDBJ databases">
        <title>Moorella thermoacetica DSM 103132.</title>
        <authorList>
            <person name="Jendresen C.B."/>
            <person name="Redl S.M."/>
            <person name="Jensen T.O."/>
            <person name="Nielsen A.T."/>
        </authorList>
    </citation>
    <scope>NUCLEOTIDE SEQUENCE [LARGE SCALE GENOMIC DNA]</scope>
    <source>
        <strain evidence="1 3">DSM 103132</strain>
    </source>
</reference>
<dbReference type="AlphaFoldDB" id="A0AAC9MVL1"/>
<dbReference type="Proteomes" id="UP000322283">
    <property type="component" value="Unassembled WGS sequence"/>
</dbReference>
<proteinExistence type="predicted"/>
<organism evidence="1 3">
    <name type="scientific">Neomoorella thermoacetica</name>
    <name type="common">Clostridium thermoaceticum</name>
    <dbReference type="NCBI Taxonomy" id="1525"/>
    <lineage>
        <taxon>Bacteria</taxon>
        <taxon>Bacillati</taxon>
        <taxon>Bacillota</taxon>
        <taxon>Clostridia</taxon>
        <taxon>Neomoorellales</taxon>
        <taxon>Neomoorellaceae</taxon>
        <taxon>Neomoorella</taxon>
    </lineage>
</organism>
<accession>A0AAC9MVL1</accession>
<gene>
    <name evidence="1" type="ORF">Maut_02338</name>
    <name evidence="2" type="ORF">MTAT_04350</name>
</gene>
<dbReference type="Proteomes" id="UP000094598">
    <property type="component" value="Chromosome"/>
</dbReference>
<evidence type="ECO:0000313" key="4">
    <source>
        <dbReference type="Proteomes" id="UP000322283"/>
    </source>
</evidence>
<dbReference type="RefSeq" id="WP_069590617.1">
    <property type="nucleotide sequence ID" value="NZ_CP017019.1"/>
</dbReference>
<sequence length="148" mass="16985">MINDREKATIEMAVKKHCQEMREWIESNSIKIVLGDKEIPIYIFLPLYSPTDNISSFVGNQVIFDETEEDISEDPEVEELWAIYEEKYTPIKRITKVIINGNPNTICTTHDITDAEWESIQAAITELYNNNGITCHMDDIEGGTKLIC</sequence>
<dbReference type="EMBL" id="CP017019">
    <property type="protein sequence ID" value="AOQ24766.1"/>
    <property type="molecule type" value="Genomic_DNA"/>
</dbReference>